<keyword evidence="2" id="KW-1185">Reference proteome</keyword>
<dbReference type="AlphaFoldDB" id="A0AAV4ZBX8"/>
<protein>
    <submittedName>
        <fullName evidence="1">Uncharacterized protein</fullName>
    </submittedName>
</protein>
<organism evidence="1 2">
    <name type="scientific">Methylobacterium bullatum</name>
    <dbReference type="NCBI Taxonomy" id="570505"/>
    <lineage>
        <taxon>Bacteria</taxon>
        <taxon>Pseudomonadati</taxon>
        <taxon>Pseudomonadota</taxon>
        <taxon>Alphaproteobacteria</taxon>
        <taxon>Hyphomicrobiales</taxon>
        <taxon>Methylobacteriaceae</taxon>
        <taxon>Methylobacterium</taxon>
    </lineage>
</organism>
<gene>
    <name evidence="1" type="ORF">OICFNHDK_3790</name>
</gene>
<proteinExistence type="predicted"/>
<dbReference type="RefSeq" id="WP_192215668.1">
    <property type="nucleotide sequence ID" value="NZ_NKUG01000072.1"/>
</dbReference>
<sequence length="55" mass="5874">MGLSPGDVRKLSLWQLKAAIDGWNKAHGGKEGAELSDKEALQIGEMLDAPPVWAS</sequence>
<comment type="caution">
    <text evidence="1">The sequence shown here is derived from an EMBL/GenBank/DDBJ whole genome shotgun (WGS) entry which is preliminary data.</text>
</comment>
<dbReference type="Proteomes" id="UP001055307">
    <property type="component" value="Unassembled WGS sequence"/>
</dbReference>
<dbReference type="EMBL" id="BPQF01000019">
    <property type="protein sequence ID" value="GJD41307.1"/>
    <property type="molecule type" value="Genomic_DNA"/>
</dbReference>
<evidence type="ECO:0000313" key="2">
    <source>
        <dbReference type="Proteomes" id="UP001055307"/>
    </source>
</evidence>
<reference evidence="1" key="1">
    <citation type="journal article" date="2016" name="Front. Microbiol.">
        <title>Genome Sequence of the Piezophilic, Mesophilic Sulfate-Reducing Bacterium Desulfovibrio indicus J2T.</title>
        <authorList>
            <person name="Cao J."/>
            <person name="Maignien L."/>
            <person name="Shao Z."/>
            <person name="Alain K."/>
            <person name="Jebbar M."/>
        </authorList>
    </citation>
    <scope>NUCLEOTIDE SEQUENCE</scope>
    <source>
        <strain evidence="1">DSM 21893</strain>
    </source>
</reference>
<name>A0AAV4ZBX8_9HYPH</name>
<evidence type="ECO:0000313" key="1">
    <source>
        <dbReference type="EMBL" id="GJD41307.1"/>
    </source>
</evidence>
<accession>A0AAV4ZBX8</accession>
<reference evidence="1" key="2">
    <citation type="submission" date="2021-08" db="EMBL/GenBank/DDBJ databases">
        <authorList>
            <person name="Tani A."/>
            <person name="Ola A."/>
            <person name="Ogura Y."/>
            <person name="Katsura K."/>
            <person name="Hayashi T."/>
        </authorList>
    </citation>
    <scope>NUCLEOTIDE SEQUENCE</scope>
    <source>
        <strain evidence="1">DSM 21893</strain>
    </source>
</reference>